<dbReference type="Pfam" id="PF22536">
    <property type="entry name" value="WHD_POLR3C"/>
    <property type="match status" value="1"/>
</dbReference>
<dbReference type="Gene3D" id="6.10.140.1450">
    <property type="match status" value="1"/>
</dbReference>
<feature type="domain" description="DNA-directed RNA polymerase III subunit RPC3 winged-helix" evidence="8">
    <location>
        <begin position="920"/>
        <end position="996"/>
    </location>
</feature>
<comment type="caution">
    <text evidence="9">The sequence shown here is derived from an EMBL/GenBank/DDBJ whole genome shotgun (WGS) entry which is preliminary data.</text>
</comment>
<evidence type="ECO:0000313" key="9">
    <source>
        <dbReference type="EMBL" id="CAF4480449.1"/>
    </source>
</evidence>
<dbReference type="EMBL" id="CAJOBP010005892">
    <property type="protein sequence ID" value="CAF4480449.1"/>
    <property type="molecule type" value="Genomic_DNA"/>
</dbReference>
<evidence type="ECO:0000256" key="5">
    <source>
        <dbReference type="RuleBase" id="RU367076"/>
    </source>
</evidence>
<keyword evidence="2 5" id="KW-0240">DNA-directed RNA polymerase</keyword>
<gene>
    <name evidence="9" type="ORF">UJA718_LOCUS24888</name>
</gene>
<evidence type="ECO:0000259" key="7">
    <source>
        <dbReference type="Pfam" id="PF05645"/>
    </source>
</evidence>
<feature type="region of interest" description="Disordered" evidence="6">
    <location>
        <begin position="175"/>
        <end position="197"/>
    </location>
</feature>
<reference evidence="9" key="1">
    <citation type="submission" date="2021-02" db="EMBL/GenBank/DDBJ databases">
        <authorList>
            <person name="Nowell W R."/>
        </authorList>
    </citation>
    <scope>NUCLEOTIDE SEQUENCE</scope>
</reference>
<feature type="compositionally biased region" description="Basic and acidic residues" evidence="6">
    <location>
        <begin position="319"/>
        <end position="336"/>
    </location>
</feature>
<dbReference type="InterPro" id="IPR008806">
    <property type="entry name" value="RNA_pol_III_Rpc82_C"/>
</dbReference>
<evidence type="ECO:0000256" key="4">
    <source>
        <dbReference type="ARBA" id="ARBA00023242"/>
    </source>
</evidence>
<feature type="compositionally biased region" description="Acidic residues" evidence="6">
    <location>
        <begin position="309"/>
        <end position="318"/>
    </location>
</feature>
<evidence type="ECO:0000256" key="6">
    <source>
        <dbReference type="SAM" id="MobiDB-lite"/>
    </source>
</evidence>
<dbReference type="InterPro" id="IPR055207">
    <property type="entry name" value="POLR3C_WHD"/>
</dbReference>
<dbReference type="GO" id="GO:0003697">
    <property type="term" value="F:single-stranded DNA binding"/>
    <property type="evidence" value="ECO:0007669"/>
    <property type="project" value="UniProtKB-UniRule"/>
</dbReference>
<name>A0A820UEQ2_9BILA</name>
<dbReference type="Gene3D" id="1.10.10.10">
    <property type="entry name" value="Winged helix-like DNA-binding domain superfamily/Winged helix DNA-binding domain"/>
    <property type="match status" value="4"/>
</dbReference>
<dbReference type="PANTHER" id="PTHR12949:SF0">
    <property type="entry name" value="DNA-DIRECTED RNA POLYMERASE III SUBUNIT RPC3"/>
    <property type="match status" value="1"/>
</dbReference>
<dbReference type="AlphaFoldDB" id="A0A820UEQ2"/>
<dbReference type="Proteomes" id="UP000663873">
    <property type="component" value="Unassembled WGS sequence"/>
</dbReference>
<feature type="region of interest" description="Disordered" evidence="6">
    <location>
        <begin position="9"/>
        <end position="77"/>
    </location>
</feature>
<evidence type="ECO:0000256" key="3">
    <source>
        <dbReference type="ARBA" id="ARBA00023163"/>
    </source>
</evidence>
<evidence type="ECO:0000313" key="10">
    <source>
        <dbReference type="Proteomes" id="UP000663873"/>
    </source>
</evidence>
<dbReference type="InterPro" id="IPR039748">
    <property type="entry name" value="RPC3"/>
</dbReference>
<organism evidence="9 10">
    <name type="scientific">Rotaria socialis</name>
    <dbReference type="NCBI Taxonomy" id="392032"/>
    <lineage>
        <taxon>Eukaryota</taxon>
        <taxon>Metazoa</taxon>
        <taxon>Spiralia</taxon>
        <taxon>Gnathifera</taxon>
        <taxon>Rotifera</taxon>
        <taxon>Eurotatoria</taxon>
        <taxon>Bdelloidea</taxon>
        <taxon>Philodinida</taxon>
        <taxon>Philodinidae</taxon>
        <taxon>Rotaria</taxon>
    </lineage>
</organism>
<keyword evidence="10" id="KW-1185">Reference proteome</keyword>
<comment type="subunit">
    <text evidence="5">Component of the RNA polymerase III (Pol III) complex consisting of 17 subunits.</text>
</comment>
<feature type="region of interest" description="Disordered" evidence="6">
    <location>
        <begin position="217"/>
        <end position="359"/>
    </location>
</feature>
<dbReference type="GO" id="GO:0005666">
    <property type="term" value="C:RNA polymerase III complex"/>
    <property type="evidence" value="ECO:0007669"/>
    <property type="project" value="UniProtKB-UniRule"/>
</dbReference>
<evidence type="ECO:0000259" key="8">
    <source>
        <dbReference type="Pfam" id="PF22536"/>
    </source>
</evidence>
<keyword evidence="3 5" id="KW-0804">Transcription</keyword>
<dbReference type="InterPro" id="IPR036388">
    <property type="entry name" value="WH-like_DNA-bd_sf"/>
</dbReference>
<evidence type="ECO:0000256" key="1">
    <source>
        <dbReference type="ARBA" id="ARBA00004123"/>
    </source>
</evidence>
<dbReference type="GO" id="GO:0006351">
    <property type="term" value="P:DNA-templated transcription"/>
    <property type="evidence" value="ECO:0007669"/>
    <property type="project" value="InterPro"/>
</dbReference>
<accession>A0A820UEQ2</accession>
<proteinExistence type="inferred from homology"/>
<comment type="function">
    <text evidence="5">DNA-dependent RNA polymerase catalyzes the transcription of DNA into RNA using the four ribonucleoside triphosphates as substrates. Specific core component of RNA polymerase III which synthesizes small RNAs, such as 5S rRNA and tRNAs.</text>
</comment>
<protein>
    <recommendedName>
        <fullName evidence="5">DNA-directed RNA polymerase III subunit RPC3</fullName>
        <shortName evidence="5">RNA polymerase III subunit C3</shortName>
    </recommendedName>
</protein>
<dbReference type="Pfam" id="PF20912">
    <property type="entry name" value="RPC3_helical"/>
    <property type="match status" value="1"/>
</dbReference>
<feature type="domain" description="RNA polymerase III Rpc82 C -terminal" evidence="7">
    <location>
        <begin position="738"/>
        <end position="913"/>
    </location>
</feature>
<feature type="region of interest" description="Disordered" evidence="6">
    <location>
        <begin position="122"/>
        <end position="141"/>
    </location>
</feature>
<comment type="subcellular location">
    <subcellularLocation>
        <location evidence="1 5">Nucleus</location>
    </subcellularLocation>
</comment>
<keyword evidence="4 5" id="KW-0539">Nucleus</keyword>
<evidence type="ECO:0000256" key="2">
    <source>
        <dbReference type="ARBA" id="ARBA00022478"/>
    </source>
</evidence>
<sequence length="1126" mass="126822">MSGIAYFFKPKISGADSASSTTEKRPGRRSKAVKSSETPIAIEKNVQPMETNDPLPETKIITEELTEENPPTPTPKIKLKFNLRSQSVQDTSDSCIITNITHETNELSADESSDNEVRLKIDDHNENYEQPDSPLPIKHDDSSLLIISPSKKKQQSSRKKVISRLIGTTVNTLSLDEPSPVKIPPHDSQFSEVKQTKSGRTIKYTPYFKELVQGATISPPLSPVHQTAPPKRPSNYSKKKQTSIKADLDAIKNGSLPATANAKGRKSSAGSPKNKKQATAPVKHVGAGRKSTTPKAKTKRDSNQMVIADDIESDDENEMIDRRSDDEEFHQEGHSSEEDDEDGLDVDDDDHSSGVLSDEEEWTAIGNKQEHDRSLGLAATLGSMSSEMLDGYSLWAMKYRARHRTMSLDDKRLYRTWKKMSAHDRQRWCIKAEKESYHYPITAELLKASTSTEPTTTPTTKTTKSTKRKKPTDDPPPILLQKTLNQYAKQQPAIRPPNAFVKQPVTPTIIAPPKNYDIADIAAGIYLLGESLTKMGEKVRQLGHLNPRGTSAATSIDNLSAILFDGTLCACNLMACLDMTTHHIRLAFDLITDLFPDGTSSQVASYLNRKGPLPFALLVRDLNIPAVNIARSLATLAIHDIIECYGDLRAGAKRILYAFNLKRALYILHYSKCIHCARQLYGFDGELIIEELLLNGKQRMSTLLVKVYERLIQAGKDPAVHSLQSIKESFRLLASTQFLQRISMKETKSNMPDIAEETPTNLTQIPELTQEGWKHLIASQQEESHEPSAKKFKSTKIIFGDEKIFWKVNFQRFFAYLRDQELIQAFTNRIDENAGEIIRTILRLAEIKPNPERTIPVSFIEIAKTISTTGLQMNEESLQKYVNVIIGDVNNCFIKTGDQGKGTYIIDFQKALSGLTKGHIQSFLKERFGSNALRIYNMLQERGCLSQKQIEDMAMINAKEAQQYVYSMFIDGMLTLEELSKATDFNPTRTFYFFRVNLYNGVLSLLDHSYKTMSNLMQRHQFERERHRKLIDKRDKVDAIIHSLREQNAEEDQIKEVEDILSPMEKEQIQKLDAAFRKIDLAQLQLTETILLLEMYLSISNSTAPVQKKTGGKAAAEKLLEAMSHK</sequence>
<comment type="similarity">
    <text evidence="5">Belongs to the eukaryotic RPC3/POLR3C RNA polymerase subunit family.</text>
</comment>
<feature type="region of interest" description="Disordered" evidence="6">
    <location>
        <begin position="449"/>
        <end position="478"/>
    </location>
</feature>
<dbReference type="PANTHER" id="PTHR12949">
    <property type="entry name" value="RNA POLYMERASE III DNA DIRECTED -RELATED"/>
    <property type="match status" value="1"/>
</dbReference>
<feature type="compositionally biased region" description="Polar residues" evidence="6">
    <location>
        <begin position="188"/>
        <end position="197"/>
    </location>
</feature>
<feature type="compositionally biased region" description="Low complexity" evidence="6">
    <location>
        <begin position="449"/>
        <end position="463"/>
    </location>
</feature>
<feature type="compositionally biased region" description="Acidic residues" evidence="6">
    <location>
        <begin position="337"/>
        <end position="350"/>
    </location>
</feature>
<dbReference type="Pfam" id="PF05645">
    <property type="entry name" value="RNA_pol_Rpc82"/>
    <property type="match status" value="1"/>
</dbReference>